<name>A0A917H015_9MICC</name>
<evidence type="ECO:0000256" key="1">
    <source>
        <dbReference type="SAM" id="MobiDB-lite"/>
    </source>
</evidence>
<accession>A0A917H015</accession>
<organism evidence="2 3">
    <name type="scientific">Kocuria dechangensis</name>
    <dbReference type="NCBI Taxonomy" id="1176249"/>
    <lineage>
        <taxon>Bacteria</taxon>
        <taxon>Bacillati</taxon>
        <taxon>Actinomycetota</taxon>
        <taxon>Actinomycetes</taxon>
        <taxon>Micrococcales</taxon>
        <taxon>Micrococcaceae</taxon>
        <taxon>Kocuria</taxon>
    </lineage>
</organism>
<gene>
    <name evidence="2" type="ORF">GCM10011374_28000</name>
</gene>
<reference evidence="2" key="2">
    <citation type="submission" date="2020-09" db="EMBL/GenBank/DDBJ databases">
        <authorList>
            <person name="Sun Q."/>
            <person name="Zhou Y."/>
        </authorList>
    </citation>
    <scope>NUCLEOTIDE SEQUENCE</scope>
    <source>
        <strain evidence="2">CGMCC 1.12187</strain>
    </source>
</reference>
<feature type="compositionally biased region" description="Low complexity" evidence="1">
    <location>
        <begin position="23"/>
        <end position="47"/>
    </location>
</feature>
<feature type="region of interest" description="Disordered" evidence="1">
    <location>
        <begin position="1"/>
        <end position="79"/>
    </location>
</feature>
<evidence type="ECO:0000313" key="2">
    <source>
        <dbReference type="EMBL" id="GGG63064.1"/>
    </source>
</evidence>
<comment type="caution">
    <text evidence="2">The sequence shown here is derived from an EMBL/GenBank/DDBJ whole genome shotgun (WGS) entry which is preliminary data.</text>
</comment>
<keyword evidence="3" id="KW-1185">Reference proteome</keyword>
<protein>
    <submittedName>
        <fullName evidence="2">Uncharacterized protein</fullName>
    </submittedName>
</protein>
<evidence type="ECO:0000313" key="3">
    <source>
        <dbReference type="Proteomes" id="UP000638848"/>
    </source>
</evidence>
<sequence>MSTCMTAHARQRASRSLGVSVTASSSRSGHSLASGPDIGGARPAPARGGAGGGFGRLARTPGAPAGPLRRRTQIEVDRP</sequence>
<dbReference type="AlphaFoldDB" id="A0A917H015"/>
<proteinExistence type="predicted"/>
<dbReference type="Proteomes" id="UP000638848">
    <property type="component" value="Unassembled WGS sequence"/>
</dbReference>
<dbReference type="EMBL" id="BMEQ01000016">
    <property type="protein sequence ID" value="GGG63064.1"/>
    <property type="molecule type" value="Genomic_DNA"/>
</dbReference>
<reference evidence="2" key="1">
    <citation type="journal article" date="2014" name="Int. J. Syst. Evol. Microbiol.">
        <title>Complete genome sequence of Corynebacterium casei LMG S-19264T (=DSM 44701T), isolated from a smear-ripened cheese.</title>
        <authorList>
            <consortium name="US DOE Joint Genome Institute (JGI-PGF)"/>
            <person name="Walter F."/>
            <person name="Albersmeier A."/>
            <person name="Kalinowski J."/>
            <person name="Ruckert C."/>
        </authorList>
    </citation>
    <scope>NUCLEOTIDE SEQUENCE</scope>
    <source>
        <strain evidence="2">CGMCC 1.12187</strain>
    </source>
</reference>